<name>A0A226RC66_9LACO</name>
<proteinExistence type="predicted"/>
<dbReference type="Proteomes" id="UP000215261">
    <property type="component" value="Unassembled WGS sequence"/>
</dbReference>
<comment type="caution">
    <text evidence="1">The sequence shown here is derived from an EMBL/GenBank/DDBJ whole genome shotgun (WGS) entry which is preliminary data.</text>
</comment>
<dbReference type="AlphaFoldDB" id="A0A226RC66"/>
<protein>
    <recommendedName>
        <fullName evidence="3">Phage portal protein</fullName>
    </recommendedName>
</protein>
<accession>A0A226RC66</accession>
<evidence type="ECO:0000313" key="2">
    <source>
        <dbReference type="Proteomes" id="UP000215261"/>
    </source>
</evidence>
<evidence type="ECO:0000313" key="1">
    <source>
        <dbReference type="EMBL" id="OXS41041.1"/>
    </source>
</evidence>
<sequence length="480" mass="53221">MALDTSLGLSGIITNKIRITDNNLFLIEGDDDITAGDLLTVVNVHRERLSAEYKKKHAYYTGQHPILEKAAKESYKPDNRLMFNFPRKAVNSFNGFFVGTPVKIDSDDKEADKKIAAWMKQIDFDDVTAEVAKMASEYGQAYYLLFQDSEEDKNGRYQTLVAPQSPTHSFLIYDATFKQKVRYGVIYRKDTHNRLEITLYDSKGYYVYNETTAKNGYLNGGQGFTHPYGIVPLIEAPENEERIGLCDDVFTLVDAYDNALSAKSNDVDYFADAYLKITGAVVEKNDIAKIRDDRVINVANEGGGNADANFMVKPSADDTQEHLLNRLLDAMYQISNVVNLNDDSFSGNISGVALQMKFQAMSDMAKVKALKFRKALRQIITGVSNAKDMGLDVSELKIKFTQTIPHNVTEEAQLVSQLYGKVPTKILLGQLSFITDPDKALEELRAEQNVNATGVSNLIQNAIGGADNGSNQAGDGAKNS</sequence>
<reference evidence="1 2" key="1">
    <citation type="submission" date="2016-03" db="EMBL/GenBank/DDBJ databases">
        <title>Sequencing of Lactobacillus Species from Commercial Turkeys.</title>
        <authorList>
            <person name="Johnson T.J."/>
            <person name="Youmans B.P."/>
            <person name="Case K.A."/>
        </authorList>
    </citation>
    <scope>NUCLEOTIDE SEQUENCE [LARGE SCALE GENOMIC DNA]</scope>
    <source>
        <strain evidence="1 2">UMNLA1</strain>
    </source>
</reference>
<evidence type="ECO:0008006" key="3">
    <source>
        <dbReference type="Google" id="ProtNLM"/>
    </source>
</evidence>
<dbReference type="NCBIfam" id="TIGR01538">
    <property type="entry name" value="portal_SPP1"/>
    <property type="match status" value="1"/>
</dbReference>
<organism evidence="1 2">
    <name type="scientific">Ligilactobacillus agilis</name>
    <dbReference type="NCBI Taxonomy" id="1601"/>
    <lineage>
        <taxon>Bacteria</taxon>
        <taxon>Bacillati</taxon>
        <taxon>Bacillota</taxon>
        <taxon>Bacilli</taxon>
        <taxon>Lactobacillales</taxon>
        <taxon>Lactobacillaceae</taxon>
        <taxon>Ligilactobacillus</taxon>
    </lineage>
</organism>
<dbReference type="InterPro" id="IPR021145">
    <property type="entry name" value="Portal_protein_SPP1_Gp6-like"/>
</dbReference>
<dbReference type="EMBL" id="LUGO01000035">
    <property type="protein sequence ID" value="OXS41041.1"/>
    <property type="molecule type" value="Genomic_DNA"/>
</dbReference>
<dbReference type="RefSeq" id="WP_089144842.1">
    <property type="nucleotide sequence ID" value="NZ_LUGD01000002.1"/>
</dbReference>
<dbReference type="Pfam" id="PF05133">
    <property type="entry name" value="SPP1_portal"/>
    <property type="match status" value="1"/>
</dbReference>
<dbReference type="InterPro" id="IPR006428">
    <property type="entry name" value="Portal_SPP1-type"/>
</dbReference>
<gene>
    <name evidence="1" type="ORF">AYP69_03470</name>
</gene>